<comment type="caution">
    <text evidence="2">The sequence shown here is derived from an EMBL/GenBank/DDBJ whole genome shotgun (WGS) entry which is preliminary data.</text>
</comment>
<keyword evidence="3" id="KW-1185">Reference proteome</keyword>
<organism evidence="2 3">
    <name type="scientific">Phytohabitans houttuyneae</name>
    <dbReference type="NCBI Taxonomy" id="1076126"/>
    <lineage>
        <taxon>Bacteria</taxon>
        <taxon>Bacillati</taxon>
        <taxon>Actinomycetota</taxon>
        <taxon>Actinomycetes</taxon>
        <taxon>Micromonosporales</taxon>
        <taxon>Micromonosporaceae</taxon>
    </lineage>
</organism>
<dbReference type="AlphaFoldDB" id="A0A6V8KCU0"/>
<proteinExistence type="predicted"/>
<dbReference type="InterPro" id="IPR002372">
    <property type="entry name" value="PQQ_rpt_dom"/>
</dbReference>
<dbReference type="InterPro" id="IPR015943">
    <property type="entry name" value="WD40/YVTN_repeat-like_dom_sf"/>
</dbReference>
<gene>
    <name evidence="2" type="ORF">Phou_043980</name>
</gene>
<feature type="domain" description="Pyrrolo-quinoline quinone repeat" evidence="1">
    <location>
        <begin position="139"/>
        <end position="343"/>
    </location>
</feature>
<reference evidence="2 3" key="1">
    <citation type="submission" date="2020-03" db="EMBL/GenBank/DDBJ databases">
        <title>Whole genome shotgun sequence of Phytohabitans houttuyneae NBRC 108639.</title>
        <authorList>
            <person name="Komaki H."/>
            <person name="Tamura T."/>
        </authorList>
    </citation>
    <scope>NUCLEOTIDE SEQUENCE [LARGE SCALE GENOMIC DNA]</scope>
    <source>
        <strain evidence="2 3">NBRC 108639</strain>
    </source>
</reference>
<protein>
    <recommendedName>
        <fullName evidence="1">Pyrrolo-quinoline quinone repeat domain-containing protein</fullName>
    </recommendedName>
</protein>
<evidence type="ECO:0000313" key="3">
    <source>
        <dbReference type="Proteomes" id="UP000482800"/>
    </source>
</evidence>
<dbReference type="SMART" id="SM00564">
    <property type="entry name" value="PQQ"/>
    <property type="match status" value="3"/>
</dbReference>
<dbReference type="InterPro" id="IPR018391">
    <property type="entry name" value="PQQ_b-propeller_rpt"/>
</dbReference>
<accession>A0A6V8KCU0</accession>
<evidence type="ECO:0000259" key="1">
    <source>
        <dbReference type="Pfam" id="PF13360"/>
    </source>
</evidence>
<evidence type="ECO:0000313" key="2">
    <source>
        <dbReference type="EMBL" id="GFJ80218.1"/>
    </source>
</evidence>
<dbReference type="Gene3D" id="2.130.10.10">
    <property type="entry name" value="YVTN repeat-like/Quinoprotein amine dehydrogenase"/>
    <property type="match status" value="1"/>
</dbReference>
<name>A0A6V8KCU0_9ACTN</name>
<reference evidence="2 3" key="2">
    <citation type="submission" date="2020-03" db="EMBL/GenBank/DDBJ databases">
        <authorList>
            <person name="Ichikawa N."/>
            <person name="Kimura A."/>
            <person name="Kitahashi Y."/>
            <person name="Uohara A."/>
        </authorList>
    </citation>
    <scope>NUCLEOTIDE SEQUENCE [LARGE SCALE GENOMIC DNA]</scope>
    <source>
        <strain evidence="2 3">NBRC 108639</strain>
    </source>
</reference>
<dbReference type="Pfam" id="PF13360">
    <property type="entry name" value="PQQ_2"/>
    <property type="match status" value="1"/>
</dbReference>
<dbReference type="InterPro" id="IPR011047">
    <property type="entry name" value="Quinoprotein_ADH-like_sf"/>
</dbReference>
<dbReference type="RefSeq" id="WP_246273653.1">
    <property type="nucleotide sequence ID" value="NZ_BAABGO010000015.1"/>
</dbReference>
<dbReference type="EMBL" id="BLPF01000001">
    <property type="protein sequence ID" value="GFJ80218.1"/>
    <property type="molecule type" value="Genomic_DNA"/>
</dbReference>
<sequence length="436" mass="45693">MRPPPFGPRLPRLGNLPGVGIRPSTWFRVGAVAVAVAGVVAVGGLIAYRVLAPAETVTVATTAYPAAPAARPGVIGSLPAAPLIVDGRLRIYAATRQVRADGPVDARTQRTPYWSYRRWPEELLGVVAAGTTVIGRWSDGDVVALDARTGKVIWRTAGKPPQKSGYEGGSTGAETVYEPDGLYTSGSIVLVRDAAQLRALDVATGREQWHRAMAQCRQGGFTTAGHHFVTTDACGGAAAVEFYDVATGQPRGRWAPPATGSTLKVEPLGCAPAHSGCTAMRTLDATGSRGWLMGETDGAGEVTLTAVPALDPPGALIAGEIGVSHVGGDVVGRSLRDGTEIWRWRGDGTSELLGTQSGSVHLLTENCDLVTLDPTSGREKSRFLLAYGREGVDWQPGLVRAGDGFVAVERLVKPENGDADEADEYFGALPVILART</sequence>
<dbReference type="Proteomes" id="UP000482800">
    <property type="component" value="Unassembled WGS sequence"/>
</dbReference>
<dbReference type="SUPFAM" id="SSF50998">
    <property type="entry name" value="Quinoprotein alcohol dehydrogenase-like"/>
    <property type="match status" value="1"/>
</dbReference>